<evidence type="ECO:0000313" key="1">
    <source>
        <dbReference type="EMBL" id="TDH57899.1"/>
    </source>
</evidence>
<dbReference type="PANTHER" id="PTHR33221:SF15">
    <property type="entry name" value="HTH-TYPE TRANSCRIPTIONAL REGULATOR YWGB-RELATED"/>
    <property type="match status" value="1"/>
</dbReference>
<gene>
    <name evidence="1" type="ORF">E2C06_35465</name>
</gene>
<dbReference type="GO" id="GO:0003700">
    <property type="term" value="F:DNA-binding transcription factor activity"/>
    <property type="evidence" value="ECO:0007669"/>
    <property type="project" value="TreeGrafter"/>
</dbReference>
<organism evidence="1 2">
    <name type="scientific">Dankookia rubra</name>
    <dbReference type="NCBI Taxonomy" id="1442381"/>
    <lineage>
        <taxon>Bacteria</taxon>
        <taxon>Pseudomonadati</taxon>
        <taxon>Pseudomonadota</taxon>
        <taxon>Alphaproteobacteria</taxon>
        <taxon>Acetobacterales</taxon>
        <taxon>Roseomonadaceae</taxon>
        <taxon>Dankookia</taxon>
    </lineage>
</organism>
<dbReference type="Proteomes" id="UP000295096">
    <property type="component" value="Unassembled WGS sequence"/>
</dbReference>
<dbReference type="AlphaFoldDB" id="A0A4R5Q5U8"/>
<dbReference type="Gene3D" id="1.10.10.10">
    <property type="entry name" value="Winged helix-like DNA-binding domain superfamily/Winged helix DNA-binding domain"/>
    <property type="match status" value="1"/>
</dbReference>
<dbReference type="RefSeq" id="WP_133293241.1">
    <property type="nucleotide sequence ID" value="NZ_SMSJ01000189.1"/>
</dbReference>
<accession>A0A4R5Q5U8</accession>
<protein>
    <submittedName>
        <fullName evidence="1">Rrf2 family transcriptional regulator</fullName>
    </submittedName>
</protein>
<evidence type="ECO:0000313" key="2">
    <source>
        <dbReference type="Proteomes" id="UP000295096"/>
    </source>
</evidence>
<dbReference type="InterPro" id="IPR000944">
    <property type="entry name" value="Tscrpt_reg_Rrf2"/>
</dbReference>
<dbReference type="PROSITE" id="PS51197">
    <property type="entry name" value="HTH_RRF2_2"/>
    <property type="match status" value="1"/>
</dbReference>
<dbReference type="Pfam" id="PF02082">
    <property type="entry name" value="Rrf2"/>
    <property type="match status" value="1"/>
</dbReference>
<dbReference type="InterPro" id="IPR036388">
    <property type="entry name" value="WH-like_DNA-bd_sf"/>
</dbReference>
<dbReference type="OrthoDB" id="9800506at2"/>
<sequence length="168" mass="18069">MHAVAPVLSSGNLSIVASRTFPDMIATRFSVALHILLLIADDSDGDSTSARLAWSIGTNPVVVRRIAGQLSRAGLISVQRGPGGASLSRPAAQITLRDVWRAIHPEKEKLLGIHKKTNLECAVGRVVPELLQRRFDQAEAALMADFSRTTIAQLAEGLGEREQRAVAE</sequence>
<dbReference type="GO" id="GO:0005829">
    <property type="term" value="C:cytosol"/>
    <property type="evidence" value="ECO:0007669"/>
    <property type="project" value="TreeGrafter"/>
</dbReference>
<keyword evidence="2" id="KW-1185">Reference proteome</keyword>
<comment type="caution">
    <text evidence="1">The sequence shown here is derived from an EMBL/GenBank/DDBJ whole genome shotgun (WGS) entry which is preliminary data.</text>
</comment>
<name>A0A4R5Q5U8_9PROT</name>
<reference evidence="1 2" key="1">
    <citation type="journal article" date="2016" name="J. Microbiol.">
        <title>Dankookia rubra gen. nov., sp. nov., an alphaproteobacterium isolated from sediment of a shallow stream.</title>
        <authorList>
            <person name="Kim W.H."/>
            <person name="Kim D.H."/>
            <person name="Kang K."/>
            <person name="Ahn T.Y."/>
        </authorList>
    </citation>
    <scope>NUCLEOTIDE SEQUENCE [LARGE SCALE GENOMIC DNA]</scope>
    <source>
        <strain evidence="1 2">JCM30602</strain>
    </source>
</reference>
<dbReference type="PANTHER" id="PTHR33221">
    <property type="entry name" value="WINGED HELIX-TURN-HELIX TRANSCRIPTIONAL REGULATOR, RRF2 FAMILY"/>
    <property type="match status" value="1"/>
</dbReference>
<dbReference type="EMBL" id="SMSJ01000189">
    <property type="protein sequence ID" value="TDH57899.1"/>
    <property type="molecule type" value="Genomic_DNA"/>
</dbReference>
<dbReference type="InterPro" id="IPR036390">
    <property type="entry name" value="WH_DNA-bd_sf"/>
</dbReference>
<dbReference type="SUPFAM" id="SSF46785">
    <property type="entry name" value="Winged helix' DNA-binding domain"/>
    <property type="match status" value="1"/>
</dbReference>
<proteinExistence type="predicted"/>